<dbReference type="Proteomes" id="UP000076154">
    <property type="component" value="Unassembled WGS sequence"/>
</dbReference>
<keyword evidence="3" id="KW-0496">Mitochondrion</keyword>
<protein>
    <submittedName>
        <fullName evidence="6">Transferase CAF17, mitochondrial</fullName>
    </submittedName>
</protein>
<dbReference type="PANTHER" id="PTHR22602:SF0">
    <property type="entry name" value="TRANSFERASE CAF17, MITOCHONDRIAL-RELATED"/>
    <property type="match status" value="1"/>
</dbReference>
<dbReference type="GO" id="GO:0005759">
    <property type="term" value="C:mitochondrial matrix"/>
    <property type="evidence" value="ECO:0007669"/>
    <property type="project" value="TreeGrafter"/>
</dbReference>
<dbReference type="FunCoup" id="A0A369JSC0">
    <property type="interactions" value="138"/>
</dbReference>
<accession>A0A369JSC0</accession>
<dbReference type="InterPro" id="IPR027266">
    <property type="entry name" value="TrmE/GcvT-like"/>
</dbReference>
<evidence type="ECO:0000256" key="4">
    <source>
        <dbReference type="ARBA" id="ARBA00093447"/>
    </source>
</evidence>
<dbReference type="InterPro" id="IPR045179">
    <property type="entry name" value="YgfZ/GcvT"/>
</dbReference>
<keyword evidence="2" id="KW-0809">Transit peptide</keyword>
<evidence type="ECO:0000256" key="2">
    <source>
        <dbReference type="ARBA" id="ARBA00022946"/>
    </source>
</evidence>
<dbReference type="Gene3D" id="3.30.1360.120">
    <property type="entry name" value="Probable tRNA modification gtpase trme, domain 1"/>
    <property type="match status" value="1"/>
</dbReference>
<evidence type="ECO:0000256" key="1">
    <source>
        <dbReference type="ARBA" id="ARBA00004173"/>
    </source>
</evidence>
<dbReference type="AlphaFoldDB" id="A0A369JSC0"/>
<comment type="caution">
    <text evidence="6">The sequence shown here is derived from an EMBL/GenBank/DDBJ whole genome shotgun (WGS) entry which is preliminary data.</text>
</comment>
<reference evidence="6" key="1">
    <citation type="submission" date="2018-04" db="EMBL/GenBank/DDBJ databases">
        <title>Whole genome sequencing of Hypsizygus marmoreus.</title>
        <authorList>
            <person name="Choi I.-G."/>
            <person name="Min B."/>
            <person name="Kim J.-G."/>
            <person name="Kim S."/>
            <person name="Oh Y.-L."/>
            <person name="Kong W.-S."/>
            <person name="Park H."/>
            <person name="Jeong J."/>
            <person name="Song E.-S."/>
        </authorList>
    </citation>
    <scope>NUCLEOTIDE SEQUENCE [LARGE SCALE GENOMIC DNA]</scope>
    <source>
        <strain evidence="6">51987-8</strain>
    </source>
</reference>
<keyword evidence="6" id="KW-0808">Transferase</keyword>
<comment type="subcellular location">
    <subcellularLocation>
        <location evidence="1">Mitochondrion</location>
    </subcellularLocation>
</comment>
<gene>
    <name evidence="6" type="primary">CAF17</name>
    <name evidence="6" type="ORF">Hypma_010267</name>
</gene>
<dbReference type="EMBL" id="LUEZ02000049">
    <property type="protein sequence ID" value="RDB22593.1"/>
    <property type="molecule type" value="Genomic_DNA"/>
</dbReference>
<keyword evidence="7" id="KW-1185">Reference proteome</keyword>
<dbReference type="PANTHER" id="PTHR22602">
    <property type="entry name" value="TRANSFERASE CAF17, MITOCHONDRIAL-RELATED"/>
    <property type="match status" value="1"/>
</dbReference>
<feature type="domain" description="CAF17 C-terminal" evidence="5">
    <location>
        <begin position="251"/>
        <end position="358"/>
    </location>
</feature>
<dbReference type="InterPro" id="IPR057460">
    <property type="entry name" value="CAF17_C"/>
</dbReference>
<evidence type="ECO:0000259" key="5">
    <source>
        <dbReference type="Pfam" id="PF25455"/>
    </source>
</evidence>
<comment type="similarity">
    <text evidence="4">Belongs to the GcvT family. CAF17/IBA57 subfamily.</text>
</comment>
<evidence type="ECO:0000256" key="3">
    <source>
        <dbReference type="ARBA" id="ARBA00023128"/>
    </source>
</evidence>
<proteinExistence type="inferred from homology"/>
<dbReference type="SUPFAM" id="SSF103025">
    <property type="entry name" value="Folate-binding domain"/>
    <property type="match status" value="1"/>
</dbReference>
<dbReference type="GO" id="GO:0016226">
    <property type="term" value="P:iron-sulfur cluster assembly"/>
    <property type="evidence" value="ECO:0007669"/>
    <property type="project" value="TreeGrafter"/>
</dbReference>
<dbReference type="InterPro" id="IPR017703">
    <property type="entry name" value="YgfZ/GCV_T_CS"/>
</dbReference>
<dbReference type="InParanoid" id="A0A369JSC0"/>
<dbReference type="Pfam" id="PF25455">
    <property type="entry name" value="Beta-barrel_CAF17_C"/>
    <property type="match status" value="1"/>
</dbReference>
<dbReference type="GO" id="GO:0016740">
    <property type="term" value="F:transferase activity"/>
    <property type="evidence" value="ECO:0007669"/>
    <property type="project" value="UniProtKB-KW"/>
</dbReference>
<sequence>MPPHILRALARNIPTVATVPHRAVISVAGSQASEFLNGILSSAVQEPIKRPRFTAFLHAQGRVLYDVFLYTTTDSTGKSSYLLEYDPRPSEAPPLLSLLKRYVLRSKVKIRDVSEQYDIWAAWGNSVNEPPRHWKWAQSGVAEQAWETTDWPWGMKDESIIDRRATGMGKRFLVRKGDSPQEVSDHELASSEAYTLHRILHGVPEGQVDIPPMQAFPMDSNLDVMGGVDFRKGCYVGQELTVRTYHTGVIRKRILPVLIHRPDQIPPEIAEPIPNAPSYPSHLEIHPTIIRRPEDNRTVPRPRGTGKLLTTQQGLGLAVLRLEHVEGVEKGDLRLEFNVANGEKQDTWAVSHWWPEWAASKGDV</sequence>
<dbReference type="STRING" id="39966.A0A369JSC0"/>
<name>A0A369JSC0_HYPMA</name>
<dbReference type="OrthoDB" id="191995at2759"/>
<evidence type="ECO:0000313" key="7">
    <source>
        <dbReference type="Proteomes" id="UP000076154"/>
    </source>
</evidence>
<evidence type="ECO:0000313" key="6">
    <source>
        <dbReference type="EMBL" id="RDB22593.1"/>
    </source>
</evidence>
<dbReference type="NCBIfam" id="TIGR03317">
    <property type="entry name" value="ygfZ_signature"/>
    <property type="match status" value="1"/>
</dbReference>
<organism evidence="6 7">
    <name type="scientific">Hypsizygus marmoreus</name>
    <name type="common">White beech mushroom</name>
    <name type="synonym">Agaricus marmoreus</name>
    <dbReference type="NCBI Taxonomy" id="39966"/>
    <lineage>
        <taxon>Eukaryota</taxon>
        <taxon>Fungi</taxon>
        <taxon>Dikarya</taxon>
        <taxon>Basidiomycota</taxon>
        <taxon>Agaricomycotina</taxon>
        <taxon>Agaricomycetes</taxon>
        <taxon>Agaricomycetidae</taxon>
        <taxon>Agaricales</taxon>
        <taxon>Tricholomatineae</taxon>
        <taxon>Lyophyllaceae</taxon>
        <taxon>Hypsizygus</taxon>
    </lineage>
</organism>